<dbReference type="PANTHER" id="PTHR45624">
    <property type="entry name" value="MITOCHONDRIAL BASIC AMINO ACIDS TRANSPORTER-RELATED"/>
    <property type="match status" value="1"/>
</dbReference>
<evidence type="ECO:0000256" key="4">
    <source>
        <dbReference type="ARBA" id="ARBA00022692"/>
    </source>
</evidence>
<protein>
    <submittedName>
        <fullName evidence="11">Carnitine/acylcarnitine carrier protein</fullName>
    </submittedName>
</protein>
<evidence type="ECO:0000313" key="12">
    <source>
        <dbReference type="Proteomes" id="UP000054408"/>
    </source>
</evidence>
<dbReference type="GO" id="GO:0031966">
    <property type="term" value="C:mitochondrial membrane"/>
    <property type="evidence" value="ECO:0007669"/>
    <property type="project" value="UniProtKB-SubCell"/>
</dbReference>
<dbReference type="PANTHER" id="PTHR45624:SF10">
    <property type="entry name" value="SLC (SOLUTE CARRIER) HOMOLOG"/>
    <property type="match status" value="1"/>
</dbReference>
<dbReference type="Gene3D" id="1.50.40.10">
    <property type="entry name" value="Mitochondrial carrier domain"/>
    <property type="match status" value="2"/>
</dbReference>
<dbReference type="InterPro" id="IPR018108">
    <property type="entry name" value="MCP_transmembrane"/>
</dbReference>
<comment type="subcellular location">
    <subcellularLocation>
        <location evidence="1">Mitochondrion membrane</location>
        <topology evidence="1">Multi-pass membrane protein</topology>
    </subcellularLocation>
</comment>
<gene>
    <name evidence="11" type="ORF">AMSG_00054</name>
</gene>
<dbReference type="eggNOG" id="KOG0758">
    <property type="taxonomic scope" value="Eukaryota"/>
</dbReference>
<evidence type="ECO:0000256" key="2">
    <source>
        <dbReference type="ARBA" id="ARBA00006375"/>
    </source>
</evidence>
<dbReference type="AlphaFoldDB" id="A0A0L0D1D4"/>
<dbReference type="STRING" id="461836.A0A0L0D1D4"/>
<keyword evidence="6" id="KW-1133">Transmembrane helix</keyword>
<reference evidence="11 12" key="1">
    <citation type="submission" date="2010-05" db="EMBL/GenBank/DDBJ databases">
        <title>The Genome Sequence of Thecamonas trahens ATCC 50062.</title>
        <authorList>
            <consortium name="The Broad Institute Genome Sequencing Platform"/>
            <person name="Russ C."/>
            <person name="Cuomo C."/>
            <person name="Shea T."/>
            <person name="Young S.K."/>
            <person name="Zeng Q."/>
            <person name="Koehrsen M."/>
            <person name="Haas B."/>
            <person name="Borodovsky M."/>
            <person name="Guigo R."/>
            <person name="Alvarado L."/>
            <person name="Berlin A."/>
            <person name="Bochicchio J."/>
            <person name="Borenstein D."/>
            <person name="Chapman S."/>
            <person name="Chen Z."/>
            <person name="Freedman E."/>
            <person name="Gellesch M."/>
            <person name="Goldberg J."/>
            <person name="Griggs A."/>
            <person name="Gujja S."/>
            <person name="Heilman E."/>
            <person name="Heiman D."/>
            <person name="Hepburn T."/>
            <person name="Howarth C."/>
            <person name="Jen D."/>
            <person name="Larson L."/>
            <person name="Mehta T."/>
            <person name="Park D."/>
            <person name="Pearson M."/>
            <person name="Roberts A."/>
            <person name="Saif S."/>
            <person name="Shenoy N."/>
            <person name="Sisk P."/>
            <person name="Stolte C."/>
            <person name="Sykes S."/>
            <person name="Thomson T."/>
            <person name="Walk T."/>
            <person name="White J."/>
            <person name="Yandava C."/>
            <person name="Burger G."/>
            <person name="Gray M.W."/>
            <person name="Holland P.W.H."/>
            <person name="King N."/>
            <person name="Lang F.B.F."/>
            <person name="Roger A.J."/>
            <person name="Ruiz-Trillo I."/>
            <person name="Lander E."/>
            <person name="Nusbaum C."/>
        </authorList>
    </citation>
    <scope>NUCLEOTIDE SEQUENCE [LARGE SCALE GENOMIC DNA]</scope>
    <source>
        <strain evidence="11 12">ATCC 50062</strain>
    </source>
</reference>
<dbReference type="OMA" id="YFFCYEG"/>
<proteinExistence type="inferred from homology"/>
<keyword evidence="5" id="KW-0677">Repeat</keyword>
<dbReference type="PROSITE" id="PS50920">
    <property type="entry name" value="SOLCAR"/>
    <property type="match status" value="3"/>
</dbReference>
<dbReference type="Proteomes" id="UP000054408">
    <property type="component" value="Unassembled WGS sequence"/>
</dbReference>
<accession>A0A0L0D1D4</accession>
<evidence type="ECO:0000256" key="1">
    <source>
        <dbReference type="ARBA" id="ARBA00004225"/>
    </source>
</evidence>
<sequence length="413" mass="45055">MASECGLGSVPLSVVGHGVWWATRQRLSSSTVHGGKLECDGLDRGWQAGRRRQAASVREAAASSAGDDGGEKDPLTFGGVRLKAVLAGMFSGMAGTAMGQPMDMIKVRLQTQAHMYTGAMDALRTIVRQEGWLALYKGMLPPMVSMVVTCSISFGTYDAIKHFLLANFPHLTSPERPEWPAAKMYFLAGGLTALMLTPVTTPSELVKIRAQLDNVGKNRFSNSVQVLQHVVRKHGASALYTGYSVNALREIMFVSIYFGVYEVAKRNLQMRLAGSLDVDDAASPLLLRIAIPFAGGAAGAFAWTASFPLDVLKSDIQSSRLTPRPSFAAMTSMVRRRWVRLGWRGFYRGATTSIMRAFLVSSTRFSAYEFAVSVLTKVFAPHLHPDFDDDNILVASESDGHDHDVGRRMEKTP</sequence>
<keyword evidence="3 10" id="KW-0813">Transport</keyword>
<dbReference type="OrthoDB" id="409586at2759"/>
<dbReference type="InterPro" id="IPR050567">
    <property type="entry name" value="Mitochondrial_Carrier"/>
</dbReference>
<evidence type="ECO:0000256" key="6">
    <source>
        <dbReference type="ARBA" id="ARBA00022989"/>
    </source>
</evidence>
<dbReference type="InterPro" id="IPR002067">
    <property type="entry name" value="MCP"/>
</dbReference>
<feature type="repeat" description="Solcar" evidence="9">
    <location>
        <begin position="79"/>
        <end position="163"/>
    </location>
</feature>
<keyword evidence="7" id="KW-0496">Mitochondrion</keyword>
<evidence type="ECO:0000313" key="11">
    <source>
        <dbReference type="EMBL" id="KNC45940.1"/>
    </source>
</evidence>
<evidence type="ECO:0000256" key="10">
    <source>
        <dbReference type="RuleBase" id="RU000488"/>
    </source>
</evidence>
<evidence type="ECO:0000256" key="3">
    <source>
        <dbReference type="ARBA" id="ARBA00022448"/>
    </source>
</evidence>
<dbReference type="PRINTS" id="PR00926">
    <property type="entry name" value="MITOCARRIER"/>
</dbReference>
<evidence type="ECO:0000256" key="9">
    <source>
        <dbReference type="PROSITE-ProRule" id="PRU00282"/>
    </source>
</evidence>
<evidence type="ECO:0000256" key="5">
    <source>
        <dbReference type="ARBA" id="ARBA00022737"/>
    </source>
</evidence>
<dbReference type="GO" id="GO:0022857">
    <property type="term" value="F:transmembrane transporter activity"/>
    <property type="evidence" value="ECO:0007669"/>
    <property type="project" value="TreeGrafter"/>
</dbReference>
<keyword evidence="12" id="KW-1185">Reference proteome</keyword>
<keyword evidence="8 9" id="KW-0472">Membrane</keyword>
<dbReference type="GeneID" id="25559881"/>
<feature type="repeat" description="Solcar" evidence="9">
    <location>
        <begin position="286"/>
        <end position="374"/>
    </location>
</feature>
<dbReference type="EMBL" id="GL349433">
    <property type="protein sequence ID" value="KNC45940.1"/>
    <property type="molecule type" value="Genomic_DNA"/>
</dbReference>
<evidence type="ECO:0000256" key="7">
    <source>
        <dbReference type="ARBA" id="ARBA00023128"/>
    </source>
</evidence>
<dbReference type="RefSeq" id="XP_013762923.1">
    <property type="nucleotide sequence ID" value="XM_013907469.1"/>
</dbReference>
<keyword evidence="4 9" id="KW-0812">Transmembrane</keyword>
<comment type="similarity">
    <text evidence="2 10">Belongs to the mitochondrial carrier (TC 2.A.29) family.</text>
</comment>
<organism evidence="11 12">
    <name type="scientific">Thecamonas trahens ATCC 50062</name>
    <dbReference type="NCBI Taxonomy" id="461836"/>
    <lineage>
        <taxon>Eukaryota</taxon>
        <taxon>Apusozoa</taxon>
        <taxon>Apusomonadida</taxon>
        <taxon>Apusomonadidae</taxon>
        <taxon>Thecamonas</taxon>
    </lineage>
</organism>
<dbReference type="SUPFAM" id="SSF103506">
    <property type="entry name" value="Mitochondrial carrier"/>
    <property type="match status" value="1"/>
</dbReference>
<dbReference type="InterPro" id="IPR023395">
    <property type="entry name" value="MCP_dom_sf"/>
</dbReference>
<name>A0A0L0D1D4_THETB</name>
<feature type="repeat" description="Solcar" evidence="9">
    <location>
        <begin position="180"/>
        <end position="267"/>
    </location>
</feature>
<dbReference type="Pfam" id="PF00153">
    <property type="entry name" value="Mito_carr"/>
    <property type="match status" value="3"/>
</dbReference>
<evidence type="ECO:0000256" key="8">
    <source>
        <dbReference type="ARBA" id="ARBA00023136"/>
    </source>
</evidence>